<feature type="region of interest" description="Disordered" evidence="1">
    <location>
        <begin position="516"/>
        <end position="566"/>
    </location>
</feature>
<feature type="compositionally biased region" description="Polar residues" evidence="1">
    <location>
        <begin position="335"/>
        <end position="356"/>
    </location>
</feature>
<evidence type="ECO:0000256" key="1">
    <source>
        <dbReference type="SAM" id="MobiDB-lite"/>
    </source>
</evidence>
<evidence type="ECO:0000259" key="2">
    <source>
        <dbReference type="Pfam" id="PF15813"/>
    </source>
</evidence>
<feature type="compositionally biased region" description="Basic and acidic residues" evidence="1">
    <location>
        <begin position="516"/>
        <end position="529"/>
    </location>
</feature>
<feature type="compositionally biased region" description="Polar residues" evidence="1">
    <location>
        <begin position="530"/>
        <end position="546"/>
    </location>
</feature>
<feature type="compositionally biased region" description="Polar residues" evidence="1">
    <location>
        <begin position="365"/>
        <end position="385"/>
    </location>
</feature>
<dbReference type="Pfam" id="PF15813">
    <property type="entry name" value="DUF4708"/>
    <property type="match status" value="1"/>
</dbReference>
<dbReference type="CTD" id="102559033"/>
<organism evidence="3 4">
    <name type="scientific">Chanos chanos</name>
    <name type="common">Milkfish</name>
    <name type="synonym">Mugil chanos</name>
    <dbReference type="NCBI Taxonomy" id="29144"/>
    <lineage>
        <taxon>Eukaryota</taxon>
        <taxon>Metazoa</taxon>
        <taxon>Chordata</taxon>
        <taxon>Craniata</taxon>
        <taxon>Vertebrata</taxon>
        <taxon>Euteleostomi</taxon>
        <taxon>Actinopterygii</taxon>
        <taxon>Neopterygii</taxon>
        <taxon>Teleostei</taxon>
        <taxon>Ostariophysi</taxon>
        <taxon>Gonorynchiformes</taxon>
        <taxon>Chanidae</taxon>
        <taxon>Chanos</taxon>
    </lineage>
</organism>
<feature type="domain" description="DUF4708" evidence="2">
    <location>
        <begin position="7"/>
        <end position="279"/>
    </location>
</feature>
<evidence type="ECO:0000313" key="4">
    <source>
        <dbReference type="RefSeq" id="XP_030623479.1"/>
    </source>
</evidence>
<gene>
    <name evidence="4" type="primary">c3h18orf63</name>
</gene>
<dbReference type="OrthoDB" id="6285995at2759"/>
<feature type="compositionally biased region" description="Low complexity" evidence="1">
    <location>
        <begin position="472"/>
        <end position="485"/>
    </location>
</feature>
<proteinExistence type="predicted"/>
<accession>A0A6J2UTT9</accession>
<evidence type="ECO:0000313" key="3">
    <source>
        <dbReference type="Proteomes" id="UP000504632"/>
    </source>
</evidence>
<feature type="region of interest" description="Disordered" evidence="1">
    <location>
        <begin position="456"/>
        <end position="485"/>
    </location>
</feature>
<reference evidence="4" key="1">
    <citation type="submission" date="2025-08" db="UniProtKB">
        <authorList>
            <consortium name="RefSeq"/>
        </authorList>
    </citation>
    <scope>IDENTIFICATION</scope>
</reference>
<feature type="region of interest" description="Disordered" evidence="1">
    <location>
        <begin position="335"/>
        <end position="400"/>
    </location>
</feature>
<protein>
    <submittedName>
        <fullName evidence="4">Uncharacterized protein C18orf63 homolog</fullName>
    </submittedName>
</protein>
<dbReference type="PANTHER" id="PTHR28495">
    <property type="entry name" value="HYPOTHETICAL PROTEIN LOC100359752"/>
    <property type="match status" value="1"/>
</dbReference>
<dbReference type="InParanoid" id="A0A6J2UTT9"/>
<dbReference type="GeneID" id="115806755"/>
<dbReference type="InterPro" id="IPR031643">
    <property type="entry name" value="DUF4708"/>
</dbReference>
<dbReference type="AlphaFoldDB" id="A0A6J2UTT9"/>
<name>A0A6J2UTT9_CHACN</name>
<keyword evidence="3" id="KW-1185">Reference proteome</keyword>
<dbReference type="PANTHER" id="PTHR28495:SF1">
    <property type="entry name" value="GENE, 17266-RELATED"/>
    <property type="match status" value="1"/>
</dbReference>
<dbReference type="RefSeq" id="XP_030623479.1">
    <property type="nucleotide sequence ID" value="XM_030767619.1"/>
</dbReference>
<dbReference type="Proteomes" id="UP000504632">
    <property type="component" value="Chromosome 3"/>
</dbReference>
<sequence>MSGGGEQSLFFVSLPDPRKLCCVTLYLQSISDEGELRNRQIKSCRDLLFLYSDVIASPVLGSSGGVMTVMAITFFKRGIIQAYAQRHGLQLGAPQRVLPVSLQACLSYSLIARLAPRWNKAGQFLIAGKDFLSVSGKLNAVVLEMSVTENQLCISVQASAVRLPPATLEDFDLPPLVVRNFLTNGDAVVNTDVSNNWCYILPSMKKGQIVSISHRIPAECPFQSYPELRAHWSSMYGYVLPAVGDENMVYCGVYFKLVGKRLFTYPLCCVRTQPVQRFPRVDLQGALMPFISELRAKLEGVCGFPVRMTSKPCYHTSNLSRPTLQVQRAYPVNLTTKTSSRPVLTKLPSTCPQSGSHHGAGSMQHLPSQPERSQHSQTSKQGSVENTHRLESPLGCNTERGWLSSSTSPSIIPSSSVSCHSQTQAAVREPKLIPIFKNRTLPRHVNVTKILAEKRQTAAQRHSVPASAVKRALSPSSLSSSSSSTPLCSASDLPCLSVVPPWFSRPSLDRVSLSRLEEQNRDSAGRDDLQQPSSLAQTQALTQIPSSRGGEVFESKPKRSKSNVQDVDVEKYARNSQLAKVNSATLQAWLRSRGVVIRSKDRKEELVSKVMQCLNEP</sequence>